<dbReference type="PRINTS" id="PR00081">
    <property type="entry name" value="GDHRDH"/>
</dbReference>
<dbReference type="GO" id="GO:0016491">
    <property type="term" value="F:oxidoreductase activity"/>
    <property type="evidence" value="ECO:0007669"/>
    <property type="project" value="UniProtKB-KW"/>
</dbReference>
<dbReference type="Proteomes" id="UP000789342">
    <property type="component" value="Unassembled WGS sequence"/>
</dbReference>
<dbReference type="InterPro" id="IPR002347">
    <property type="entry name" value="SDR_fam"/>
</dbReference>
<proteinExistence type="inferred from homology"/>
<sequence length="146" mass="16428">MRFSSKENRSLEQLKNELLSENPSIRIHTHQLDVRDKSSVDSLVPSLPTELKEIDILINNAGLAIGMDKIEDISSDAIDTMIDTNVKGLLYVTQSILPGMKERQKDHIINIGSVSGKQAYAKWQCILCIQACCQRYFESFTSRVGE</sequence>
<protein>
    <submittedName>
        <fullName evidence="3">14131_t:CDS:1</fullName>
    </submittedName>
</protein>
<evidence type="ECO:0000256" key="2">
    <source>
        <dbReference type="ARBA" id="ARBA00023002"/>
    </source>
</evidence>
<evidence type="ECO:0000313" key="3">
    <source>
        <dbReference type="EMBL" id="CAG8611193.1"/>
    </source>
</evidence>
<dbReference type="OrthoDB" id="6251714at2759"/>
<keyword evidence="4" id="KW-1185">Reference proteome</keyword>
<dbReference type="EMBL" id="CAJVPV010006838">
    <property type="protein sequence ID" value="CAG8611193.1"/>
    <property type="molecule type" value="Genomic_DNA"/>
</dbReference>
<evidence type="ECO:0000313" key="4">
    <source>
        <dbReference type="Proteomes" id="UP000789342"/>
    </source>
</evidence>
<dbReference type="SUPFAM" id="SSF51735">
    <property type="entry name" value="NAD(P)-binding Rossmann-fold domains"/>
    <property type="match status" value="1"/>
</dbReference>
<evidence type="ECO:0000256" key="1">
    <source>
        <dbReference type="ARBA" id="ARBA00006484"/>
    </source>
</evidence>
<reference evidence="3" key="1">
    <citation type="submission" date="2021-06" db="EMBL/GenBank/DDBJ databases">
        <authorList>
            <person name="Kallberg Y."/>
            <person name="Tangrot J."/>
            <person name="Rosling A."/>
        </authorList>
    </citation>
    <scope>NUCLEOTIDE SEQUENCE</scope>
    <source>
        <strain evidence="3">CL551</strain>
    </source>
</reference>
<name>A0A9N9CRE9_9GLOM</name>
<dbReference type="PANTHER" id="PTHR42901">
    <property type="entry name" value="ALCOHOL DEHYDROGENASE"/>
    <property type="match status" value="1"/>
</dbReference>
<dbReference type="Gene3D" id="3.40.50.720">
    <property type="entry name" value="NAD(P)-binding Rossmann-like Domain"/>
    <property type="match status" value="1"/>
</dbReference>
<dbReference type="AlphaFoldDB" id="A0A9N9CRE9"/>
<comment type="similarity">
    <text evidence="1">Belongs to the short-chain dehydrogenases/reductases (SDR) family.</text>
</comment>
<keyword evidence="2" id="KW-0560">Oxidoreductase</keyword>
<organism evidence="3 4">
    <name type="scientific">Acaulospora morrowiae</name>
    <dbReference type="NCBI Taxonomy" id="94023"/>
    <lineage>
        <taxon>Eukaryota</taxon>
        <taxon>Fungi</taxon>
        <taxon>Fungi incertae sedis</taxon>
        <taxon>Mucoromycota</taxon>
        <taxon>Glomeromycotina</taxon>
        <taxon>Glomeromycetes</taxon>
        <taxon>Diversisporales</taxon>
        <taxon>Acaulosporaceae</taxon>
        <taxon>Acaulospora</taxon>
    </lineage>
</organism>
<dbReference type="PANTHER" id="PTHR42901:SF1">
    <property type="entry name" value="ALCOHOL DEHYDROGENASE"/>
    <property type="match status" value="1"/>
</dbReference>
<gene>
    <name evidence="3" type="ORF">AMORRO_LOCUS8227</name>
</gene>
<comment type="caution">
    <text evidence="3">The sequence shown here is derived from an EMBL/GenBank/DDBJ whole genome shotgun (WGS) entry which is preliminary data.</text>
</comment>
<dbReference type="InterPro" id="IPR036291">
    <property type="entry name" value="NAD(P)-bd_dom_sf"/>
</dbReference>
<dbReference type="Pfam" id="PF00106">
    <property type="entry name" value="adh_short"/>
    <property type="match status" value="1"/>
</dbReference>
<accession>A0A9N9CRE9</accession>